<keyword evidence="1" id="KW-0732">Signal</keyword>
<evidence type="ECO:0000313" key="3">
    <source>
        <dbReference type="EMBL" id="KAK2605928.1"/>
    </source>
</evidence>
<protein>
    <recommendedName>
        <fullName evidence="2">Alginate lyase 2 domain-containing protein</fullName>
    </recommendedName>
</protein>
<evidence type="ECO:0000313" key="4">
    <source>
        <dbReference type="Proteomes" id="UP001251528"/>
    </source>
</evidence>
<dbReference type="InterPro" id="IPR014895">
    <property type="entry name" value="Alginate_lyase_2"/>
</dbReference>
<organism evidence="3 4">
    <name type="scientific">Conoideocrella luteorostrata</name>
    <dbReference type="NCBI Taxonomy" id="1105319"/>
    <lineage>
        <taxon>Eukaryota</taxon>
        <taxon>Fungi</taxon>
        <taxon>Dikarya</taxon>
        <taxon>Ascomycota</taxon>
        <taxon>Pezizomycotina</taxon>
        <taxon>Sordariomycetes</taxon>
        <taxon>Hypocreomycetidae</taxon>
        <taxon>Hypocreales</taxon>
        <taxon>Clavicipitaceae</taxon>
        <taxon>Conoideocrella</taxon>
    </lineage>
</organism>
<sequence>MRITALLMVAGAALALALDPDCAPGGNFDLTKWVLQEPVGDDGKPRQISSSKLVGCDGYQDKWFSTSSKDGSMVMKVPKRSECVSTPNSKHCRSELREDSPRSWDPHARTNRLFGDVQVIKSKGDICVGQIHMDASVSHKPVALLYVNPEGDLTFGVATCRTCTSKRSAVGHVEPNSRFTYEIRYEKNKLSLSINGGGFKEFDTGRLDGPKSYFKAGNYNQDDNASEVHFFRVHVSH</sequence>
<feature type="chain" id="PRO_5042522627" description="Alginate lyase 2 domain-containing protein" evidence="1">
    <location>
        <begin position="18"/>
        <end position="237"/>
    </location>
</feature>
<accession>A0AAJ0FW65</accession>
<dbReference type="AlphaFoldDB" id="A0AAJ0FW65"/>
<feature type="domain" description="Alginate lyase 2" evidence="2">
    <location>
        <begin position="28"/>
        <end position="237"/>
    </location>
</feature>
<dbReference type="Proteomes" id="UP001251528">
    <property type="component" value="Unassembled WGS sequence"/>
</dbReference>
<keyword evidence="4" id="KW-1185">Reference proteome</keyword>
<proteinExistence type="predicted"/>
<dbReference type="Gene3D" id="2.60.120.200">
    <property type="match status" value="1"/>
</dbReference>
<dbReference type="EMBL" id="JASWJB010000049">
    <property type="protein sequence ID" value="KAK2605928.1"/>
    <property type="molecule type" value="Genomic_DNA"/>
</dbReference>
<feature type="signal peptide" evidence="1">
    <location>
        <begin position="1"/>
        <end position="17"/>
    </location>
</feature>
<dbReference type="InterPro" id="IPR013320">
    <property type="entry name" value="ConA-like_dom_sf"/>
</dbReference>
<comment type="caution">
    <text evidence="3">The sequence shown here is derived from an EMBL/GenBank/DDBJ whole genome shotgun (WGS) entry which is preliminary data.</text>
</comment>
<dbReference type="Pfam" id="PF08787">
    <property type="entry name" value="Alginate_lyase2"/>
    <property type="match status" value="1"/>
</dbReference>
<dbReference type="SUPFAM" id="SSF49899">
    <property type="entry name" value="Concanavalin A-like lectins/glucanases"/>
    <property type="match status" value="1"/>
</dbReference>
<gene>
    <name evidence="3" type="ORF">QQS21_003654</name>
</gene>
<name>A0AAJ0FW65_9HYPO</name>
<reference evidence="3" key="1">
    <citation type="submission" date="2023-06" db="EMBL/GenBank/DDBJ databases">
        <title>Conoideocrella luteorostrata (Hypocreales: Clavicipitaceae), a potential biocontrol fungus for elongate hemlock scale in United States Christmas tree production areas.</title>
        <authorList>
            <person name="Barrett H."/>
            <person name="Lovett B."/>
            <person name="Macias A.M."/>
            <person name="Stajich J.E."/>
            <person name="Kasson M.T."/>
        </authorList>
    </citation>
    <scope>NUCLEOTIDE SEQUENCE</scope>
    <source>
        <strain evidence="3">ARSEF 14590</strain>
    </source>
</reference>
<evidence type="ECO:0000256" key="1">
    <source>
        <dbReference type="SAM" id="SignalP"/>
    </source>
</evidence>
<evidence type="ECO:0000259" key="2">
    <source>
        <dbReference type="Pfam" id="PF08787"/>
    </source>
</evidence>